<dbReference type="EMBL" id="JAARRL010000022">
    <property type="protein sequence ID" value="MBC1501417.1"/>
    <property type="molecule type" value="Genomic_DNA"/>
</dbReference>
<organism evidence="2 3">
    <name type="scientific">Listeria weihenstephanensis</name>
    <dbReference type="NCBI Taxonomy" id="1006155"/>
    <lineage>
        <taxon>Bacteria</taxon>
        <taxon>Bacillati</taxon>
        <taxon>Bacillota</taxon>
        <taxon>Bacilli</taxon>
        <taxon>Bacillales</taxon>
        <taxon>Listeriaceae</taxon>
        <taxon>Listeria</taxon>
    </lineage>
</organism>
<name>A0A841ZAB0_9LIST</name>
<gene>
    <name evidence="2" type="ORF">HB943_12460</name>
</gene>
<sequence length="118" mass="14213">MTNKLKQINNTLQDLELELSRTKRKREDLEEVDTFGYTTRNKCDNLFAEIAHFWKGDTATRFLNNSYEDTAFKINKLQRDAYQQIEHLAEEERKIKTTINTTEDLYYQEKKRLLEEDN</sequence>
<evidence type="ECO:0000256" key="1">
    <source>
        <dbReference type="SAM" id="Coils"/>
    </source>
</evidence>
<feature type="coiled-coil region" evidence="1">
    <location>
        <begin position="5"/>
        <end position="32"/>
    </location>
</feature>
<accession>A0A841ZAB0</accession>
<dbReference type="RefSeq" id="WP_185426773.1">
    <property type="nucleotide sequence ID" value="NZ_JAARRL010000022.1"/>
</dbReference>
<evidence type="ECO:0000313" key="2">
    <source>
        <dbReference type="EMBL" id="MBC1501417.1"/>
    </source>
</evidence>
<evidence type="ECO:0000313" key="3">
    <source>
        <dbReference type="Proteomes" id="UP000564536"/>
    </source>
</evidence>
<dbReference type="AlphaFoldDB" id="A0A841ZAB0"/>
<dbReference type="Proteomes" id="UP000564536">
    <property type="component" value="Unassembled WGS sequence"/>
</dbReference>
<proteinExistence type="predicted"/>
<protein>
    <submittedName>
        <fullName evidence="2">Uncharacterized protein</fullName>
    </submittedName>
</protein>
<comment type="caution">
    <text evidence="2">The sequence shown here is derived from an EMBL/GenBank/DDBJ whole genome shotgun (WGS) entry which is preliminary data.</text>
</comment>
<reference evidence="2 3" key="1">
    <citation type="submission" date="2020-03" db="EMBL/GenBank/DDBJ databases">
        <title>Soil Listeria distribution.</title>
        <authorList>
            <person name="Liao J."/>
            <person name="Wiedmann M."/>
        </authorList>
    </citation>
    <scope>NUCLEOTIDE SEQUENCE [LARGE SCALE GENOMIC DNA]</scope>
    <source>
        <strain evidence="2 3">FSL L7-1523</strain>
    </source>
</reference>
<keyword evidence="1" id="KW-0175">Coiled coil</keyword>